<evidence type="ECO:0000313" key="4">
    <source>
        <dbReference type="Proteomes" id="UP000297280"/>
    </source>
</evidence>
<feature type="compositionally biased region" description="Basic and acidic residues" evidence="1">
    <location>
        <begin position="63"/>
        <end position="75"/>
    </location>
</feature>
<proteinExistence type="predicted"/>
<feature type="compositionally biased region" description="Basic and acidic residues" evidence="1">
    <location>
        <begin position="208"/>
        <end position="222"/>
    </location>
</feature>
<dbReference type="AlphaFoldDB" id="A0A4Z1KRK6"/>
<feature type="compositionally biased region" description="Polar residues" evidence="1">
    <location>
        <begin position="125"/>
        <end position="137"/>
    </location>
</feature>
<feature type="compositionally biased region" description="Polar residues" evidence="1">
    <location>
        <begin position="76"/>
        <end position="87"/>
    </location>
</feature>
<dbReference type="Proteomes" id="UP000297280">
    <property type="component" value="Unassembled WGS sequence"/>
</dbReference>
<feature type="compositionally biased region" description="Polar residues" evidence="1">
    <location>
        <begin position="46"/>
        <end position="62"/>
    </location>
</feature>
<keyword evidence="4" id="KW-1185">Reference proteome</keyword>
<organism evidence="3 4">
    <name type="scientific">Botrytis porri</name>
    <dbReference type="NCBI Taxonomy" id="87229"/>
    <lineage>
        <taxon>Eukaryota</taxon>
        <taxon>Fungi</taxon>
        <taxon>Dikarya</taxon>
        <taxon>Ascomycota</taxon>
        <taxon>Pezizomycotina</taxon>
        <taxon>Leotiomycetes</taxon>
        <taxon>Helotiales</taxon>
        <taxon>Sclerotiniaceae</taxon>
        <taxon>Botrytis</taxon>
    </lineage>
</organism>
<accession>A0A4Z1KRK6</accession>
<evidence type="ECO:0000256" key="1">
    <source>
        <dbReference type="SAM" id="MobiDB-lite"/>
    </source>
</evidence>
<comment type="caution">
    <text evidence="3">The sequence shown here is derived from an EMBL/GenBank/DDBJ whole genome shotgun (WGS) entry which is preliminary data.</text>
</comment>
<feature type="compositionally biased region" description="Basic and acidic residues" evidence="1">
    <location>
        <begin position="173"/>
        <end position="183"/>
    </location>
</feature>
<evidence type="ECO:0000256" key="2">
    <source>
        <dbReference type="SAM" id="Phobius"/>
    </source>
</evidence>
<sequence length="360" mass="40855">MSSPAPNLQYKSRHGERSAKPSAAQSHPRYSSHSGESVRSGGVSKHLNNNLHHPSDTQTTPRPQRELPIHVDSNHYRSVNAQVQPNLQRADPMHMDAGLRRPMNARAPLHPQREAPRYSDPVPQHPSNFQGQPAQQEHPNEGGRRVRPIPPQLVVPPANSRSLPQEFNVPRRSVTESQRRERPPPVIIADTSDSEDTKGQQRSPSPLRFKERRGSPSKDGRNPGKQLYYVRPPRPSLFKSSKMDGKSTEKSKTDSGKKTLGRIRVREYGITQQGTNNSKAWKPSSKVFGYSWAPGDNFVTRKKRENSKIQTLEGSLTYKLMGHKWADRRAFKVIVQNRVRGILIFYAFSWVLWFVVLTLD</sequence>
<feature type="region of interest" description="Disordered" evidence="1">
    <location>
        <begin position="1"/>
        <end position="262"/>
    </location>
</feature>
<dbReference type="EMBL" id="PQXO01000203">
    <property type="protein sequence ID" value="TGO87792.1"/>
    <property type="molecule type" value="Genomic_DNA"/>
</dbReference>
<evidence type="ECO:0000313" key="3">
    <source>
        <dbReference type="EMBL" id="TGO87792.1"/>
    </source>
</evidence>
<feature type="compositionally biased region" description="Polar residues" evidence="1">
    <location>
        <begin position="1"/>
        <end position="10"/>
    </location>
</feature>
<feature type="compositionally biased region" description="Polar residues" evidence="1">
    <location>
        <begin position="23"/>
        <end position="37"/>
    </location>
</feature>
<name>A0A4Z1KRK6_9HELO</name>
<keyword evidence="2" id="KW-0812">Transmembrane</keyword>
<protein>
    <submittedName>
        <fullName evidence="3">Uncharacterized protein</fullName>
    </submittedName>
</protein>
<gene>
    <name evidence="3" type="ORF">BPOR_0203g00100</name>
</gene>
<keyword evidence="2" id="KW-1133">Transmembrane helix</keyword>
<feature type="transmembrane region" description="Helical" evidence="2">
    <location>
        <begin position="339"/>
        <end position="359"/>
    </location>
</feature>
<feature type="compositionally biased region" description="Basic and acidic residues" evidence="1">
    <location>
        <begin position="241"/>
        <end position="257"/>
    </location>
</feature>
<keyword evidence="2" id="KW-0472">Membrane</keyword>
<reference evidence="3 4" key="1">
    <citation type="submission" date="2017-12" db="EMBL/GenBank/DDBJ databases">
        <title>Comparative genomics of Botrytis spp.</title>
        <authorList>
            <person name="Valero-Jimenez C.A."/>
            <person name="Tapia P."/>
            <person name="Veloso J."/>
            <person name="Silva-Moreno E."/>
            <person name="Staats M."/>
            <person name="Valdes J.H."/>
            <person name="Van Kan J.A.L."/>
        </authorList>
    </citation>
    <scope>NUCLEOTIDE SEQUENCE [LARGE SCALE GENOMIC DNA]</scope>
    <source>
        <strain evidence="3 4">MUCL3349</strain>
    </source>
</reference>